<comment type="similarity">
    <text evidence="1">Belongs to the STXBP/unc-18/SEC1 family.</text>
</comment>
<dbReference type="InterPro" id="IPR027482">
    <property type="entry name" value="Sec1-like_dom2"/>
</dbReference>
<dbReference type="InterPro" id="IPR001619">
    <property type="entry name" value="Sec1-like"/>
</dbReference>
<protein>
    <submittedName>
        <fullName evidence="2">Uncharacterized protein</fullName>
    </submittedName>
</protein>
<dbReference type="AlphaFoldDB" id="A0A8J9SE19"/>
<evidence type="ECO:0000256" key="1">
    <source>
        <dbReference type="ARBA" id="ARBA00009884"/>
    </source>
</evidence>
<gene>
    <name evidence="2" type="ORF">PTTT1_LOCUS3804</name>
</gene>
<dbReference type="Gene3D" id="3.40.50.1910">
    <property type="match status" value="1"/>
</dbReference>
<dbReference type="Gene3D" id="3.90.830.10">
    <property type="entry name" value="Syntaxin Binding Protein 1, Chain A, domain 2"/>
    <property type="match status" value="1"/>
</dbReference>
<dbReference type="SUPFAM" id="SSF56815">
    <property type="entry name" value="Sec1/munc18-like (SM) proteins"/>
    <property type="match status" value="1"/>
</dbReference>
<name>A0A8J9SE19_PHATR</name>
<dbReference type="Proteomes" id="UP000836788">
    <property type="component" value="Chromosome 1"/>
</dbReference>
<dbReference type="InterPro" id="IPR043127">
    <property type="entry name" value="Sec-1-like_dom3a"/>
</dbReference>
<dbReference type="Gene3D" id="1.25.40.850">
    <property type="match status" value="1"/>
</dbReference>
<dbReference type="Pfam" id="PF00995">
    <property type="entry name" value="Sec1"/>
    <property type="match status" value="1"/>
</dbReference>
<organism evidence="2">
    <name type="scientific">Phaeodactylum tricornutum</name>
    <name type="common">Diatom</name>
    <dbReference type="NCBI Taxonomy" id="2850"/>
    <lineage>
        <taxon>Eukaryota</taxon>
        <taxon>Sar</taxon>
        <taxon>Stramenopiles</taxon>
        <taxon>Ochrophyta</taxon>
        <taxon>Bacillariophyta</taxon>
        <taxon>Bacillariophyceae</taxon>
        <taxon>Bacillariophycidae</taxon>
        <taxon>Naviculales</taxon>
        <taxon>Phaeodactylaceae</taxon>
        <taxon>Phaeodactylum</taxon>
    </lineage>
</organism>
<accession>A0A8J9SE19</accession>
<dbReference type="GO" id="GO:0016192">
    <property type="term" value="P:vesicle-mediated transport"/>
    <property type="evidence" value="ECO:0007669"/>
    <property type="project" value="InterPro"/>
</dbReference>
<evidence type="ECO:0000313" key="2">
    <source>
        <dbReference type="EMBL" id="CAG9277431.1"/>
    </source>
</evidence>
<dbReference type="InterPro" id="IPR043155">
    <property type="entry name" value="VPS33_dom3b"/>
</dbReference>
<sequence>MEDIGSQTVIVAEKEADIILPPPTALNPVPVLPVALRVDNREQLLGLLESDPHSASSTFRQLLVFGTESLRTLLLRQVMSDPHTRTFKGKKKNWDDLNSFQYPKTINVVGTIVLHNHEKADETPQSAFPDDATSWDNYRDGKQIDVVTYFLRPTDVAQTQLAARRIHAWKKQIRIHHRVVYLPQASALIRKILNNMGLTTSPNVSIQQLQMDIFPLETDILSLEYDDAVRESEVEQTPSNLITTVARSILKLQDVVGKIPHIQSYGALGEEVVRKTLDITVDEYLARDRVEEEVGEVMGGQVDALVIIDRKVDMVTPMLTPLTYEGLLDDVVGIDCGFINVDVDVINPEDSTEKKSDAKREIVSLGVNASDSLYNEVRNQHVEKFGSFLQNQAMALRQSHAEFTSQGKKKDLSEIHQFVKNIPMFTQNLRSLTNHIHLAELVKKTSEEPLFRERWQTERAMLEGETCYETLEDLVAYQYAPFKFFRLLCLQSLCSNGIKSSRYDALRRDIVQTYGYEYLFVLENLELAGLLSRREGLWMDTASPFNNLRKSVHLINAEVDTVDPDDISYVSSGYAPLSVRILQTAVKGWNTRSEILRELPGRLIDVIQQNPPEELSAALKRPVKKLGADTDQDTQGKKKPTLMVMYVGGVTYMEIAALRFLSKRPGFPFHIIICTSKIINGDKLLKSLA</sequence>
<proteinExistence type="inferred from homology"/>
<dbReference type="InterPro" id="IPR036045">
    <property type="entry name" value="Sec1-like_sf"/>
</dbReference>
<dbReference type="EMBL" id="OU594942">
    <property type="protein sequence ID" value="CAG9277431.1"/>
    <property type="molecule type" value="Genomic_DNA"/>
</dbReference>
<reference evidence="2" key="1">
    <citation type="submission" date="2022-02" db="EMBL/GenBank/DDBJ databases">
        <authorList>
            <person name="Giguere J D."/>
        </authorList>
    </citation>
    <scope>NUCLEOTIDE SEQUENCE</scope>
    <source>
        <strain evidence="2">CCAP 1055/1</strain>
    </source>
</reference>
<dbReference type="PANTHER" id="PTHR11679">
    <property type="entry name" value="VESICLE PROTEIN SORTING-ASSOCIATED"/>
    <property type="match status" value="1"/>
</dbReference>